<evidence type="ECO:0000256" key="1">
    <source>
        <dbReference type="SAM" id="MobiDB-lite"/>
    </source>
</evidence>
<evidence type="ECO:0000256" key="3">
    <source>
        <dbReference type="SAM" id="SignalP"/>
    </source>
</evidence>
<dbReference type="OrthoDB" id="5526311at2"/>
<dbReference type="RefSeq" id="WP_016442487.1">
    <property type="nucleotide sequence ID" value="NZ_KE150262.1"/>
</dbReference>
<dbReference type="InterPro" id="IPR041030">
    <property type="entry name" value="SHIRT"/>
</dbReference>
<proteinExistence type="predicted"/>
<evidence type="ECO:0000259" key="4">
    <source>
        <dbReference type="Pfam" id="PF18655"/>
    </source>
</evidence>
<name>S2W2X2_9ACTO</name>
<sequence>MGKKTVAVVAAALLGFSTNALISPAFAATTVGTEPELRSAITAGQSVSLSADITLTGEIEIPSNADVSVEGQGHTITAGAPSAAPGGNDHYNMFRTAGGQVTFSDVTLDGAGKRRGLWLGAGSTATLDKVAIKNGTTAGTRNFEGGAVYVLDAALNVTNDSVIENNSSIWSQATYDMWVADETKRNPAFGNLPAETQSAQISQMPNGGAIYATGARSTVNISDSTLRTNQAKDHSQDGAGVRGNEGNGGAVYMDGAATLVAERTSFIDNHVARVSTGGYQGGAIYAGDRTTARITGSTVNVGAPFNTGGFLRAFNANVTVDNSDFTFTGRGNAYGISGGAFASQNSALKINNSRFVASDSSKVTFAGGFIDIVGTGSFELTNSQLTGRGSGNGKGLATFGGAIAFETGSSATAVIQNSTVRDVHADSNGGAISLSTRIGEESAVNLRVVDSTISNAGALVWGPATQVGGALFVGPGNTVALEGVTLSSGRSGRGGLIYNEGSTTITGGTDSSKLSGGFVYSAVGAGIFNDGYLKLDDMSLGGNKKGDWSVHQDHPSSIEVDGARIGEYPGLNVYANKDVIITPKARLDTGDVRVIDGQSAVLLTGKLTNQLNISLSENVKNVSEAPYAGQNEPAQRYIGYTVAKGTDGYAPGADDANTIHYVTRDNRQAAAEFGDHTGAGAWDYVLSDEGTVVLGQRATMWYHPNEGHFDAQAQNVEAEQPYTIYSSTKLLQEHPAARPAQMTPYQGTNPVREETRTITDSLGRTAELGTYTFVGWYCSAVTPAEIAGGQANNKGYDFAHAFTDGVSADSVADAKGNKNPCTAASRVIGGETARAEPAPSQPAAPITQIVDPNELTAYAGYAPAYGVTSTFVSGTAGKELPEGVKKQTPAIDTKNGAGYTEGDTVASAAPDFTAVPDGNGQWTFQGWDATTKKVTGADQEFIGTWVWQQQLFKVTHEFRAADGAKKALPEALAARTPADNLGEKGQGFPKGTLVTPTDTFDKARYSDAPGEVWSFTGWDRASDTITDADVHFLGYWSLTRYPQPAVMGAYGEWQDEEVTCEKNTVTQTRMKTTYTVTWNATTLEWDTVPTTETENQEREKTPEEVKACTPEPTKAPMLTEWIDGEKSCETHQVVQSRTKTTYTYTWNVETLSWDETATPSTETQSRPMTAVELKECSVEPDPAPEPGPQPPAPAPQPEPGPAPQPDPGPGPEPDPQPDPQPEPSKQPAPRPDPHPSVTPSAPGRPSPEPTREPSLIPTPVPTSGQPAQPAPTPDQTPTPPAGRSQRLVHTGSGTGGAIGAALLSMLLGAGAMVYRRGERR</sequence>
<dbReference type="InterPro" id="IPR011050">
    <property type="entry name" value="Pectin_lyase_fold/virulence"/>
</dbReference>
<dbReference type="PANTHER" id="PTHR34403:SF14">
    <property type="entry name" value="OS05G0225800 PROTEIN"/>
    <property type="match status" value="1"/>
</dbReference>
<feature type="region of interest" description="Disordered" evidence="1">
    <location>
        <begin position="1155"/>
        <end position="1297"/>
    </location>
</feature>
<protein>
    <recommendedName>
        <fullName evidence="4">SHIRT domain-containing protein</fullName>
    </recommendedName>
</protein>
<evidence type="ECO:0000313" key="5">
    <source>
        <dbReference type="EMBL" id="EPD26927.1"/>
    </source>
</evidence>
<evidence type="ECO:0000256" key="2">
    <source>
        <dbReference type="SAM" id="Phobius"/>
    </source>
</evidence>
<reference evidence="5 6" key="1">
    <citation type="submission" date="2013-05" db="EMBL/GenBank/DDBJ databases">
        <title>The Genome Sequence of Actinobaculum schaalii FB123-CNA2.</title>
        <authorList>
            <consortium name="The Broad Institute Genomics Platform"/>
            <person name="Earl A."/>
            <person name="Ward D."/>
            <person name="Feldgarden M."/>
            <person name="Gevers D."/>
            <person name="Saerens B."/>
            <person name="Vaneechoutte M."/>
            <person name="Walker B."/>
            <person name="Young S."/>
            <person name="Zeng Q."/>
            <person name="Gargeya S."/>
            <person name="Fitzgerald M."/>
            <person name="Haas B."/>
            <person name="Abouelleil A."/>
            <person name="Allen A.W."/>
            <person name="Alvarado L."/>
            <person name="Arachchi H.M."/>
            <person name="Berlin A.M."/>
            <person name="Chapman S.B."/>
            <person name="Gainer-Dewar J."/>
            <person name="Goldberg J."/>
            <person name="Griggs A."/>
            <person name="Gujja S."/>
            <person name="Hansen M."/>
            <person name="Howarth C."/>
            <person name="Imamovic A."/>
            <person name="Ireland A."/>
            <person name="Larimer J."/>
            <person name="McCowan C."/>
            <person name="Murphy C."/>
            <person name="Pearson M."/>
            <person name="Poon T.W."/>
            <person name="Priest M."/>
            <person name="Roberts A."/>
            <person name="Saif S."/>
            <person name="Shea T."/>
            <person name="Sisk P."/>
            <person name="Sykes S."/>
            <person name="Wortman J."/>
            <person name="Nusbaum C."/>
            <person name="Birren B."/>
        </authorList>
    </citation>
    <scope>NUCLEOTIDE SEQUENCE [LARGE SCALE GENOMIC DNA]</scope>
    <source>
        <strain evidence="5 6">FB123-CNA-2</strain>
    </source>
</reference>
<dbReference type="PATRIC" id="fig|883067.3.peg.844"/>
<keyword evidence="6" id="KW-1185">Reference proteome</keyword>
<accession>S2W2X2</accession>
<dbReference type="Pfam" id="PF18655">
    <property type="entry name" value="SHIRT"/>
    <property type="match status" value="2"/>
</dbReference>
<feature type="compositionally biased region" description="Polar residues" evidence="1">
    <location>
        <begin position="1155"/>
        <end position="1167"/>
    </location>
</feature>
<dbReference type="InterPro" id="IPR050972">
    <property type="entry name" value="SDr-like"/>
</dbReference>
<keyword evidence="2" id="KW-0472">Membrane</keyword>
<dbReference type="EMBL" id="AGWM01000010">
    <property type="protein sequence ID" value="EPD26927.1"/>
    <property type="molecule type" value="Genomic_DNA"/>
</dbReference>
<dbReference type="Proteomes" id="UP000014393">
    <property type="component" value="Unassembled WGS sequence"/>
</dbReference>
<comment type="caution">
    <text evidence="5">The sequence shown here is derived from an EMBL/GenBank/DDBJ whole genome shotgun (WGS) entry which is preliminary data.</text>
</comment>
<feature type="transmembrane region" description="Helical" evidence="2">
    <location>
        <begin position="1293"/>
        <end position="1314"/>
    </location>
</feature>
<feature type="domain" description="SHIRT" evidence="4">
    <location>
        <begin position="864"/>
        <end position="947"/>
    </location>
</feature>
<feature type="signal peptide" evidence="3">
    <location>
        <begin position="1"/>
        <end position="27"/>
    </location>
</feature>
<feature type="chain" id="PRO_5004501715" description="SHIRT domain-containing protein" evidence="3">
    <location>
        <begin position="28"/>
        <end position="1320"/>
    </location>
</feature>
<feature type="compositionally biased region" description="Pro residues" evidence="1">
    <location>
        <begin position="1268"/>
        <end position="1280"/>
    </location>
</feature>
<keyword evidence="2" id="KW-1133">Transmembrane helix</keyword>
<dbReference type="PANTHER" id="PTHR34403">
    <property type="entry name" value="TOL-PAL SYSTEM PROTEIN TOLA"/>
    <property type="match status" value="1"/>
</dbReference>
<dbReference type="SUPFAM" id="SSF51126">
    <property type="entry name" value="Pectin lyase-like"/>
    <property type="match status" value="2"/>
</dbReference>
<keyword evidence="3" id="KW-0732">Signal</keyword>
<dbReference type="HOGENOM" id="CLU_259904_0_0_11"/>
<gene>
    <name evidence="5" type="ORF">HMPREF9237_00861</name>
</gene>
<dbReference type="eggNOG" id="COG0810">
    <property type="taxonomic scope" value="Bacteria"/>
</dbReference>
<feature type="domain" description="SHIRT" evidence="4">
    <location>
        <begin position="952"/>
        <end position="1038"/>
    </location>
</feature>
<feature type="compositionally biased region" description="Pro residues" evidence="1">
    <location>
        <begin position="1181"/>
        <end position="1248"/>
    </location>
</feature>
<keyword evidence="2" id="KW-0812">Transmembrane</keyword>
<organism evidence="5 6">
    <name type="scientific">Actinotignum schaalii FB123-CNA-2</name>
    <dbReference type="NCBI Taxonomy" id="883067"/>
    <lineage>
        <taxon>Bacteria</taxon>
        <taxon>Bacillati</taxon>
        <taxon>Actinomycetota</taxon>
        <taxon>Actinomycetes</taxon>
        <taxon>Actinomycetales</taxon>
        <taxon>Actinomycetaceae</taxon>
        <taxon>Actinotignum</taxon>
    </lineage>
</organism>
<evidence type="ECO:0000313" key="6">
    <source>
        <dbReference type="Proteomes" id="UP000014393"/>
    </source>
</evidence>